<dbReference type="AlphaFoldDB" id="A0A075AMQ2"/>
<name>A0A075AMQ2_ROZAC</name>
<dbReference type="PANTHER" id="PTHR34438:SF1">
    <property type="entry name" value="CHROMOSOME 2 OPEN READING FRAME 81"/>
    <property type="match status" value="1"/>
</dbReference>
<proteinExistence type="predicted"/>
<feature type="compositionally biased region" description="Polar residues" evidence="1">
    <location>
        <begin position="313"/>
        <end position="335"/>
    </location>
</feature>
<evidence type="ECO:0000313" key="2">
    <source>
        <dbReference type="EMBL" id="EPZ30923.1"/>
    </source>
</evidence>
<keyword evidence="3" id="KW-1185">Reference proteome</keyword>
<accession>A0A075AMQ2</accession>
<dbReference type="Proteomes" id="UP000030755">
    <property type="component" value="Unassembled WGS sequence"/>
</dbReference>
<dbReference type="OrthoDB" id="193650at2759"/>
<dbReference type="EMBL" id="KE561347">
    <property type="protein sequence ID" value="EPZ30923.1"/>
    <property type="molecule type" value="Genomic_DNA"/>
</dbReference>
<reference evidence="2 3" key="1">
    <citation type="journal article" date="2013" name="Curr. Biol.">
        <title>Shared signatures of parasitism and phylogenomics unite Cryptomycota and microsporidia.</title>
        <authorList>
            <person name="James T.Y."/>
            <person name="Pelin A."/>
            <person name="Bonen L."/>
            <person name="Ahrendt S."/>
            <person name="Sain D."/>
            <person name="Corradi N."/>
            <person name="Stajich J.E."/>
        </authorList>
    </citation>
    <scope>NUCLEOTIDE SEQUENCE [LARGE SCALE GENOMIC DNA]</scope>
    <source>
        <strain evidence="2 3">CSF55</strain>
    </source>
</reference>
<gene>
    <name evidence="2" type="ORF">O9G_002800</name>
</gene>
<dbReference type="STRING" id="988480.A0A075AMQ2"/>
<dbReference type="HOGENOM" id="CLU_649164_0_0_1"/>
<protein>
    <submittedName>
        <fullName evidence="2">Uncharacterized protein</fullName>
    </submittedName>
</protein>
<dbReference type="InterPro" id="IPR028042">
    <property type="entry name" value="DUF4639"/>
</dbReference>
<organism evidence="2 3">
    <name type="scientific">Rozella allomycis (strain CSF55)</name>
    <dbReference type="NCBI Taxonomy" id="988480"/>
    <lineage>
        <taxon>Eukaryota</taxon>
        <taxon>Fungi</taxon>
        <taxon>Fungi incertae sedis</taxon>
        <taxon>Cryptomycota</taxon>
        <taxon>Cryptomycota incertae sedis</taxon>
        <taxon>Rozella</taxon>
    </lineage>
</organism>
<dbReference type="PANTHER" id="PTHR34438">
    <property type="entry name" value="SI:DKEY-97L20.6"/>
    <property type="match status" value="1"/>
</dbReference>
<evidence type="ECO:0000256" key="1">
    <source>
        <dbReference type="SAM" id="MobiDB-lite"/>
    </source>
</evidence>
<evidence type="ECO:0000313" key="3">
    <source>
        <dbReference type="Proteomes" id="UP000030755"/>
    </source>
</evidence>
<sequence>MHTEPEHDAYHDQFTESQGKVKKASGFYKYVGKPVMKVAKPMFNTLFVVLIFITIMSDQYDDWLSYALEQSAAEITADSVVDDIIKRTQNVIFEKHIESQVLPYAVDFSKDAILSLIRFKEWSPDEEPENCVCDSWARGVVSVQKKNTDQDNHKASESPIEVTLAKQVPETSIQTKPLVKEATDFGLGSTKSTSRRQSGNIIEAKDEPETEKVKKLTLLPPIDNKRTKQKTMQERILTKEMENIRMFQKMRKLEKEGSVTDYTYDQEGKLVFIRKPSKSKFVTQNIRTRVVDHADEINPVPWMSPNLKESKPLQVSSKDSTSQIQISNKSGNNDIHNGPPAFVQDSYLDSPNTIDVIKISNGVVYKEGEIDLGTFSNNFGVSPGSSSYKSFVKSGKPDEAIDEVLNKTNPIVKRETINLKTVL</sequence>
<dbReference type="OMA" id="EASIAYC"/>
<feature type="region of interest" description="Disordered" evidence="1">
    <location>
        <begin position="302"/>
        <end position="341"/>
    </location>
</feature>